<dbReference type="EMBL" id="GL883131">
    <property type="protein sequence ID" value="EGG02387.1"/>
    <property type="molecule type" value="Genomic_DNA"/>
</dbReference>
<sequence>MPTINHLPTFTFVCAIALLLVNSAIATHFVHSRPYGISHVCNGSIACSLINPNWPTKKKFTCGNKTVTSTSFASAYPYMMLGQGVSMVNSSGSWPSSVTPECKNTKPTDRYQYHNGVWTAYYSIVATCGCTGTGQRALPNCTAATSQSTRACNVAMFTFCAMTMKDVVCTHQ</sequence>
<gene>
    <name evidence="2" type="ORF">MELLADRAFT_124380</name>
</gene>
<dbReference type="InParanoid" id="F4RZ40"/>
<dbReference type="HOGENOM" id="CLU_1563207_0_0_1"/>
<name>F4RZ40_MELLP</name>
<keyword evidence="1" id="KW-0732">Signal</keyword>
<dbReference type="AlphaFoldDB" id="F4RZ40"/>
<evidence type="ECO:0000313" key="3">
    <source>
        <dbReference type="Proteomes" id="UP000001072"/>
    </source>
</evidence>
<evidence type="ECO:0000313" key="2">
    <source>
        <dbReference type="EMBL" id="EGG02387.1"/>
    </source>
</evidence>
<dbReference type="Proteomes" id="UP000001072">
    <property type="component" value="Unassembled WGS sequence"/>
</dbReference>
<dbReference type="RefSeq" id="XP_007414372.1">
    <property type="nucleotide sequence ID" value="XM_007414310.1"/>
</dbReference>
<dbReference type="OrthoDB" id="2498139at2759"/>
<protein>
    <recommendedName>
        <fullName evidence="4">Secreted protein</fullName>
    </recommendedName>
</protein>
<organism evidence="3">
    <name type="scientific">Melampsora larici-populina (strain 98AG31 / pathotype 3-4-7)</name>
    <name type="common">Poplar leaf rust fungus</name>
    <dbReference type="NCBI Taxonomy" id="747676"/>
    <lineage>
        <taxon>Eukaryota</taxon>
        <taxon>Fungi</taxon>
        <taxon>Dikarya</taxon>
        <taxon>Basidiomycota</taxon>
        <taxon>Pucciniomycotina</taxon>
        <taxon>Pucciniomycetes</taxon>
        <taxon>Pucciniales</taxon>
        <taxon>Melampsoraceae</taxon>
        <taxon>Melampsora</taxon>
    </lineage>
</organism>
<proteinExistence type="predicted"/>
<evidence type="ECO:0000256" key="1">
    <source>
        <dbReference type="SAM" id="SignalP"/>
    </source>
</evidence>
<dbReference type="KEGG" id="mlr:MELLADRAFT_124380"/>
<dbReference type="VEuPathDB" id="FungiDB:MELLADRAFT_124380"/>
<evidence type="ECO:0008006" key="4">
    <source>
        <dbReference type="Google" id="ProtNLM"/>
    </source>
</evidence>
<feature type="chain" id="PRO_5003321880" description="Secreted protein" evidence="1">
    <location>
        <begin position="27"/>
        <end position="172"/>
    </location>
</feature>
<accession>F4RZ40</accession>
<feature type="signal peptide" evidence="1">
    <location>
        <begin position="1"/>
        <end position="26"/>
    </location>
</feature>
<reference evidence="3" key="1">
    <citation type="journal article" date="2011" name="Proc. Natl. Acad. Sci. U.S.A.">
        <title>Obligate biotrophy features unraveled by the genomic analysis of rust fungi.</title>
        <authorList>
            <person name="Duplessis S."/>
            <person name="Cuomo C.A."/>
            <person name="Lin Y.-C."/>
            <person name="Aerts A."/>
            <person name="Tisserant E."/>
            <person name="Veneault-Fourrey C."/>
            <person name="Joly D.L."/>
            <person name="Hacquard S."/>
            <person name="Amselem J."/>
            <person name="Cantarel B.L."/>
            <person name="Chiu R."/>
            <person name="Coutinho P.M."/>
            <person name="Feau N."/>
            <person name="Field M."/>
            <person name="Frey P."/>
            <person name="Gelhaye E."/>
            <person name="Goldberg J."/>
            <person name="Grabherr M.G."/>
            <person name="Kodira C.D."/>
            <person name="Kohler A."/>
            <person name="Kuees U."/>
            <person name="Lindquist E.A."/>
            <person name="Lucas S.M."/>
            <person name="Mago R."/>
            <person name="Mauceli E."/>
            <person name="Morin E."/>
            <person name="Murat C."/>
            <person name="Pangilinan J.L."/>
            <person name="Park R."/>
            <person name="Pearson M."/>
            <person name="Quesneville H."/>
            <person name="Rouhier N."/>
            <person name="Sakthikumar S."/>
            <person name="Salamov A.A."/>
            <person name="Schmutz J."/>
            <person name="Selles B."/>
            <person name="Shapiro H."/>
            <person name="Tanguay P."/>
            <person name="Tuskan G.A."/>
            <person name="Henrissat B."/>
            <person name="Van de Peer Y."/>
            <person name="Rouze P."/>
            <person name="Ellis J.G."/>
            <person name="Dodds P.N."/>
            <person name="Schein J.E."/>
            <person name="Zhong S."/>
            <person name="Hamelin R.C."/>
            <person name="Grigoriev I.V."/>
            <person name="Szabo L.J."/>
            <person name="Martin F."/>
        </authorList>
    </citation>
    <scope>NUCLEOTIDE SEQUENCE [LARGE SCALE GENOMIC DNA]</scope>
    <source>
        <strain evidence="3">98AG31 / pathotype 3-4-7</strain>
    </source>
</reference>
<keyword evidence="3" id="KW-1185">Reference proteome</keyword>
<dbReference type="GeneID" id="18926754"/>